<feature type="compositionally biased region" description="Basic residues" evidence="1">
    <location>
        <begin position="7"/>
        <end position="16"/>
    </location>
</feature>
<proteinExistence type="predicted"/>
<dbReference type="Proteomes" id="UP000473658">
    <property type="component" value="Unassembled WGS sequence"/>
</dbReference>
<dbReference type="AlphaFoldDB" id="A0AA88F0H6"/>
<protein>
    <submittedName>
        <fullName evidence="2">Uncharacterized protein</fullName>
    </submittedName>
</protein>
<organism evidence="2 3">
    <name type="scientific">Rhizobium rhizogenes</name>
    <name type="common">Agrobacterium rhizogenes</name>
    <dbReference type="NCBI Taxonomy" id="359"/>
    <lineage>
        <taxon>Bacteria</taxon>
        <taxon>Pseudomonadati</taxon>
        <taxon>Pseudomonadota</taxon>
        <taxon>Alphaproteobacteria</taxon>
        <taxon>Hyphomicrobiales</taxon>
        <taxon>Rhizobiaceae</taxon>
        <taxon>Rhizobium/Agrobacterium group</taxon>
        <taxon>Rhizobium</taxon>
    </lineage>
</organism>
<feature type="region of interest" description="Disordered" evidence="1">
    <location>
        <begin position="1"/>
        <end position="23"/>
    </location>
</feature>
<feature type="region of interest" description="Disordered" evidence="1">
    <location>
        <begin position="104"/>
        <end position="124"/>
    </location>
</feature>
<evidence type="ECO:0000313" key="2">
    <source>
        <dbReference type="EMBL" id="KAA3502585.1"/>
    </source>
</evidence>
<name>A0AA88F0H6_RHIRH</name>
<dbReference type="EMBL" id="QRFF01000002">
    <property type="protein sequence ID" value="KAA3502585.1"/>
    <property type="molecule type" value="Genomic_DNA"/>
</dbReference>
<sequence length="124" mass="14268">MTDKPTIRKKGKRTGRPPRLPEHIAEGGDVEAMAKELVSRFRKRQELTTLDIVRIQTSKRWGSSFQQRALWLIENERKNAAPGAFMPTIDNLPAVERWLRDPAASSYKSAMSKRTLRPKPRKQT</sequence>
<evidence type="ECO:0000313" key="3">
    <source>
        <dbReference type="Proteomes" id="UP000473658"/>
    </source>
</evidence>
<comment type="caution">
    <text evidence="2">The sequence shown here is derived from an EMBL/GenBank/DDBJ whole genome shotgun (WGS) entry which is preliminary data.</text>
</comment>
<feature type="compositionally biased region" description="Basic residues" evidence="1">
    <location>
        <begin position="114"/>
        <end position="124"/>
    </location>
</feature>
<gene>
    <name evidence="2" type="ORF">DXM27_06240</name>
</gene>
<evidence type="ECO:0000256" key="1">
    <source>
        <dbReference type="SAM" id="MobiDB-lite"/>
    </source>
</evidence>
<accession>A0AA88F0H6</accession>
<reference evidence="2 3" key="1">
    <citation type="submission" date="2018-08" db="EMBL/GenBank/DDBJ databases">
        <title>Crown Gall in kiwifruit.</title>
        <authorList>
            <person name="Visnovsky S.B."/>
            <person name="Pitman A.R."/>
        </authorList>
    </citation>
    <scope>NUCLEOTIDE SEQUENCE [LARGE SCALE GENOMIC DNA]</scope>
    <source>
        <strain evidence="2 3">SBV_302_78_2</strain>
    </source>
</reference>